<name>A0A8D8BB11_CULPI</name>
<dbReference type="AlphaFoldDB" id="A0A8D8BB11"/>
<proteinExistence type="predicted"/>
<feature type="signal peptide" evidence="1">
    <location>
        <begin position="1"/>
        <end position="19"/>
    </location>
</feature>
<sequence length="146" mass="16470">MLSCYMLLLFVFRLNCVHNLAVRSPKAFEESRVHQSDVRGQHLFQQSWGTIISHPITLPPPNCVAPIHYHQNLRKMRFFTAICHNTFHHGEIQSATALCRVTSSNPLCQLLLPQISQIPINWVLFVAFCCFALPSSPAAAACVTQK</sequence>
<feature type="chain" id="PRO_5034911592" evidence="1">
    <location>
        <begin position="20"/>
        <end position="146"/>
    </location>
</feature>
<dbReference type="EMBL" id="HBUE01068996">
    <property type="protein sequence ID" value="CAG6471968.1"/>
    <property type="molecule type" value="Transcribed_RNA"/>
</dbReference>
<reference evidence="2" key="1">
    <citation type="submission" date="2021-05" db="EMBL/GenBank/DDBJ databases">
        <authorList>
            <person name="Alioto T."/>
            <person name="Alioto T."/>
            <person name="Gomez Garrido J."/>
        </authorList>
    </citation>
    <scope>NUCLEOTIDE SEQUENCE</scope>
</reference>
<organism evidence="2">
    <name type="scientific">Culex pipiens</name>
    <name type="common">House mosquito</name>
    <dbReference type="NCBI Taxonomy" id="7175"/>
    <lineage>
        <taxon>Eukaryota</taxon>
        <taxon>Metazoa</taxon>
        <taxon>Ecdysozoa</taxon>
        <taxon>Arthropoda</taxon>
        <taxon>Hexapoda</taxon>
        <taxon>Insecta</taxon>
        <taxon>Pterygota</taxon>
        <taxon>Neoptera</taxon>
        <taxon>Endopterygota</taxon>
        <taxon>Diptera</taxon>
        <taxon>Nematocera</taxon>
        <taxon>Culicoidea</taxon>
        <taxon>Culicidae</taxon>
        <taxon>Culicinae</taxon>
        <taxon>Culicini</taxon>
        <taxon>Culex</taxon>
        <taxon>Culex</taxon>
    </lineage>
</organism>
<evidence type="ECO:0000256" key="1">
    <source>
        <dbReference type="SAM" id="SignalP"/>
    </source>
</evidence>
<protein>
    <submittedName>
        <fullName evidence="2">(northern house mosquito) hypothetical protein</fullName>
    </submittedName>
</protein>
<accession>A0A8D8BB11</accession>
<keyword evidence="1" id="KW-0732">Signal</keyword>
<evidence type="ECO:0000313" key="2">
    <source>
        <dbReference type="EMBL" id="CAG6471968.1"/>
    </source>
</evidence>